<evidence type="ECO:0000256" key="1">
    <source>
        <dbReference type="ARBA" id="ARBA00004123"/>
    </source>
</evidence>
<evidence type="ECO:0000313" key="11">
    <source>
        <dbReference type="EMBL" id="CAF0920337.1"/>
    </source>
</evidence>
<organism evidence="12 15">
    <name type="scientific">Didymodactylos carnosus</name>
    <dbReference type="NCBI Taxonomy" id="1234261"/>
    <lineage>
        <taxon>Eukaryota</taxon>
        <taxon>Metazoa</taxon>
        <taxon>Spiralia</taxon>
        <taxon>Gnathifera</taxon>
        <taxon>Rotifera</taxon>
        <taxon>Eurotatoria</taxon>
        <taxon>Bdelloidea</taxon>
        <taxon>Philodinida</taxon>
        <taxon>Philodinidae</taxon>
        <taxon>Didymodactylos</taxon>
    </lineage>
</organism>
<gene>
    <name evidence="12" type="ORF">GPM918_LOCUS12017</name>
    <name evidence="11" type="ORF">OVA965_LOCUS10586</name>
    <name evidence="14" type="ORF">SRO942_LOCUS12018</name>
    <name evidence="13" type="ORF">TMI583_LOCUS10583</name>
</gene>
<evidence type="ECO:0000313" key="14">
    <source>
        <dbReference type="EMBL" id="CAF3740215.1"/>
    </source>
</evidence>
<evidence type="ECO:0000313" key="15">
    <source>
        <dbReference type="Proteomes" id="UP000663829"/>
    </source>
</evidence>
<evidence type="ECO:0000256" key="8">
    <source>
        <dbReference type="ARBA" id="ARBA00023242"/>
    </source>
</evidence>
<evidence type="ECO:0000256" key="3">
    <source>
        <dbReference type="ARBA" id="ARBA00022703"/>
    </source>
</evidence>
<dbReference type="Proteomes" id="UP000681722">
    <property type="component" value="Unassembled WGS sequence"/>
</dbReference>
<dbReference type="GO" id="GO:0005634">
    <property type="term" value="C:nucleus"/>
    <property type="evidence" value="ECO:0007669"/>
    <property type="project" value="UniProtKB-SubCell"/>
</dbReference>
<proteinExistence type="inferred from homology"/>
<accession>A0A814EBT6</accession>
<dbReference type="EMBL" id="CAJOBC010002578">
    <property type="protein sequence ID" value="CAF3740215.1"/>
    <property type="molecule type" value="Genomic_DNA"/>
</dbReference>
<evidence type="ECO:0000256" key="4">
    <source>
        <dbReference type="ARBA" id="ARBA00023015"/>
    </source>
</evidence>
<dbReference type="OrthoDB" id="5946974at2759"/>
<sequence>MPKRKHQLSSLIEENNVNQKEQKMYTSTHEDDSSSTTSSISQEYEDALSSGVCSNSDSAFEDMTLTDSLSKKQKKHSVSFEDVTVYYFDRSQGFVCVPSAGGTTLGMAQQHSHSESYTINDFARRQRHIHKSILRERKILPPSVSTTIHSLNNDDSIPITNIVNYCSDEDIEEQLPVHDYYFLQPVPTRERRSILKQSGIKKIDNQEKKDLQLIRQSRETCGCSCVAKCDPFICECSQNGISCQVDRRSFPCACSRLECRNPNGRTEFNPIRVRNHFLDTIMRLELEERSLQIDVRYNNLDLTNISDFEQRELLRICHDDEDANHSCDMILPSSMTTVVSCQPTIVETPSQSQTEIPLLLSSVIDNVVDQDITTTAETVLLSIVSSIEYESQPPLSTSSPQLDTKKISHRKSYRSSSVLKNKLFSLPPLSIKSNTHSYNTRTRCSKIIKKLLTKQDLVSLTAE</sequence>
<feature type="compositionally biased region" description="Polar residues" evidence="9">
    <location>
        <begin position="8"/>
        <end position="19"/>
    </location>
</feature>
<dbReference type="Proteomes" id="UP000682733">
    <property type="component" value="Unassembled WGS sequence"/>
</dbReference>
<dbReference type="GO" id="GO:0006915">
    <property type="term" value="P:apoptotic process"/>
    <property type="evidence" value="ECO:0007669"/>
    <property type="project" value="UniProtKB-KW"/>
</dbReference>
<evidence type="ECO:0000256" key="7">
    <source>
        <dbReference type="ARBA" id="ARBA00023163"/>
    </source>
</evidence>
<dbReference type="Proteomes" id="UP000663829">
    <property type="component" value="Unassembled WGS sequence"/>
</dbReference>
<evidence type="ECO:0000256" key="6">
    <source>
        <dbReference type="ARBA" id="ARBA00023159"/>
    </source>
</evidence>
<keyword evidence="3" id="KW-0053">Apoptosis</keyword>
<dbReference type="EMBL" id="CAJNOQ010002578">
    <property type="protein sequence ID" value="CAF0966707.1"/>
    <property type="molecule type" value="Genomic_DNA"/>
</dbReference>
<protein>
    <recommendedName>
        <fullName evidence="10">Cysteine/serine-rich nuclear protein N-terminal domain-containing protein</fullName>
    </recommendedName>
</protein>
<evidence type="ECO:0000256" key="9">
    <source>
        <dbReference type="SAM" id="MobiDB-lite"/>
    </source>
</evidence>
<comment type="caution">
    <text evidence="12">The sequence shown here is derived from an EMBL/GenBank/DDBJ whole genome shotgun (WGS) entry which is preliminary data.</text>
</comment>
<keyword evidence="7" id="KW-0804">Transcription</keyword>
<reference evidence="12" key="1">
    <citation type="submission" date="2021-02" db="EMBL/GenBank/DDBJ databases">
        <authorList>
            <person name="Nowell W R."/>
        </authorList>
    </citation>
    <scope>NUCLEOTIDE SEQUENCE</scope>
</reference>
<dbReference type="AlphaFoldDB" id="A0A814EBT6"/>
<dbReference type="InterPro" id="IPR023260">
    <property type="entry name" value="Cys/Ser-rich_nuc_prot"/>
</dbReference>
<name>A0A814EBT6_9BILA</name>
<evidence type="ECO:0000313" key="13">
    <source>
        <dbReference type="EMBL" id="CAF3697864.1"/>
    </source>
</evidence>
<dbReference type="Pfam" id="PF16019">
    <property type="entry name" value="CSRNP_N"/>
    <property type="match status" value="1"/>
</dbReference>
<dbReference type="PANTHER" id="PTHR13580">
    <property type="entry name" value="TGF-BETA INDUCED APOPTOSIS PROTEIN"/>
    <property type="match status" value="1"/>
</dbReference>
<dbReference type="Proteomes" id="UP000677228">
    <property type="component" value="Unassembled WGS sequence"/>
</dbReference>
<evidence type="ECO:0000313" key="12">
    <source>
        <dbReference type="EMBL" id="CAF0966707.1"/>
    </source>
</evidence>
<keyword evidence="6" id="KW-0010">Activator</keyword>
<evidence type="ECO:0000256" key="5">
    <source>
        <dbReference type="ARBA" id="ARBA00023125"/>
    </source>
</evidence>
<feature type="region of interest" description="Disordered" evidence="9">
    <location>
        <begin position="1"/>
        <end position="41"/>
    </location>
</feature>
<evidence type="ECO:0000256" key="2">
    <source>
        <dbReference type="ARBA" id="ARBA00008548"/>
    </source>
</evidence>
<comment type="subcellular location">
    <subcellularLocation>
        <location evidence="1">Nucleus</location>
    </subcellularLocation>
</comment>
<comment type="similarity">
    <text evidence="2">Belongs to the AXUD1 family.</text>
</comment>
<feature type="domain" description="Cysteine/serine-rich nuclear protein N-terminal" evidence="10">
    <location>
        <begin position="74"/>
        <end position="287"/>
    </location>
</feature>
<dbReference type="GO" id="GO:0043565">
    <property type="term" value="F:sequence-specific DNA binding"/>
    <property type="evidence" value="ECO:0007669"/>
    <property type="project" value="TreeGrafter"/>
</dbReference>
<dbReference type="GO" id="GO:0000981">
    <property type="term" value="F:DNA-binding transcription factor activity, RNA polymerase II-specific"/>
    <property type="evidence" value="ECO:0007669"/>
    <property type="project" value="TreeGrafter"/>
</dbReference>
<keyword evidence="15" id="KW-1185">Reference proteome</keyword>
<feature type="compositionally biased region" description="Basic and acidic residues" evidence="9">
    <location>
        <begin position="20"/>
        <end position="32"/>
    </location>
</feature>
<dbReference type="EMBL" id="CAJNOK010003938">
    <property type="protein sequence ID" value="CAF0920337.1"/>
    <property type="molecule type" value="Genomic_DNA"/>
</dbReference>
<keyword evidence="4" id="KW-0805">Transcription regulation</keyword>
<keyword evidence="5" id="KW-0238">DNA-binding</keyword>
<dbReference type="PANTHER" id="PTHR13580:SF9">
    <property type="entry name" value="AXIN1 UP-REGULATED 1, ISOFORM A"/>
    <property type="match status" value="1"/>
</dbReference>
<dbReference type="PRINTS" id="PR02031">
    <property type="entry name" value="CYSSERRICHNP"/>
</dbReference>
<dbReference type="EMBL" id="CAJOBA010003940">
    <property type="protein sequence ID" value="CAF3697864.1"/>
    <property type="molecule type" value="Genomic_DNA"/>
</dbReference>
<keyword evidence="8" id="KW-0539">Nucleus</keyword>
<evidence type="ECO:0000259" key="10">
    <source>
        <dbReference type="Pfam" id="PF16019"/>
    </source>
</evidence>
<dbReference type="InterPro" id="IPR031972">
    <property type="entry name" value="CSRNP_N"/>
</dbReference>